<dbReference type="Pfam" id="PF03097">
    <property type="entry name" value="BRO1"/>
    <property type="match status" value="1"/>
</dbReference>
<accession>F2UFC2</accession>
<dbReference type="FunCoup" id="F2UFC2">
    <property type="interactions" value="1003"/>
</dbReference>
<name>F2UFC2_SALR5</name>
<dbReference type="EMBL" id="GL832971">
    <property type="protein sequence ID" value="EGD75322.1"/>
    <property type="molecule type" value="Genomic_DNA"/>
</dbReference>
<dbReference type="eggNOG" id="ENOG502QQBR">
    <property type="taxonomic scope" value="Eukaryota"/>
</dbReference>
<proteinExistence type="inferred from homology"/>
<dbReference type="InterPro" id="IPR038898">
    <property type="entry name" value="BROX"/>
</dbReference>
<protein>
    <recommendedName>
        <fullName evidence="3">BRO1 domain-containing protein</fullName>
    </recommendedName>
</protein>
<dbReference type="InterPro" id="IPR038499">
    <property type="entry name" value="BRO1_sf"/>
</dbReference>
<dbReference type="AlphaFoldDB" id="F2UFC2"/>
<evidence type="ECO:0000259" key="3">
    <source>
        <dbReference type="PROSITE" id="PS51180"/>
    </source>
</evidence>
<feature type="region of interest" description="Disordered" evidence="2">
    <location>
        <begin position="1"/>
        <end position="36"/>
    </location>
</feature>
<dbReference type="RefSeq" id="XP_004992375.1">
    <property type="nucleotide sequence ID" value="XM_004992318.1"/>
</dbReference>
<gene>
    <name evidence="4" type="ORF">PTSG_06972</name>
</gene>
<dbReference type="OMA" id="YNYCGEN"/>
<dbReference type="InParanoid" id="F2UFC2"/>
<dbReference type="KEGG" id="sre:PTSG_06972"/>
<dbReference type="PANTHER" id="PTHR23032">
    <property type="entry name" value="BRO1 DOMAIN-CONTAINING PROTEIN BROX"/>
    <property type="match status" value="1"/>
</dbReference>
<dbReference type="SMART" id="SM01041">
    <property type="entry name" value="BRO1"/>
    <property type="match status" value="1"/>
</dbReference>
<dbReference type="Gene3D" id="1.25.40.280">
    <property type="entry name" value="alix/aip1 like domains"/>
    <property type="match status" value="1"/>
</dbReference>
<evidence type="ECO:0000313" key="5">
    <source>
        <dbReference type="Proteomes" id="UP000007799"/>
    </source>
</evidence>
<comment type="similarity">
    <text evidence="1">Belongs to the BROX family.</text>
</comment>
<evidence type="ECO:0000256" key="1">
    <source>
        <dbReference type="ARBA" id="ARBA00008901"/>
    </source>
</evidence>
<evidence type="ECO:0000313" key="4">
    <source>
        <dbReference type="EMBL" id="EGD75322.1"/>
    </source>
</evidence>
<dbReference type="STRING" id="946362.F2UFC2"/>
<dbReference type="Proteomes" id="UP000007799">
    <property type="component" value="Unassembled WGS sequence"/>
</dbReference>
<evidence type="ECO:0000256" key="2">
    <source>
        <dbReference type="SAM" id="MobiDB-lite"/>
    </source>
</evidence>
<reference evidence="4" key="1">
    <citation type="submission" date="2009-08" db="EMBL/GenBank/DDBJ databases">
        <title>Annotation of Salpingoeca rosetta.</title>
        <authorList>
            <consortium name="The Broad Institute Genome Sequencing Platform"/>
            <person name="Russ C."/>
            <person name="Cuomo C."/>
            <person name="Burger G."/>
            <person name="Gray M.W."/>
            <person name="Holland P.W.H."/>
            <person name="King N."/>
            <person name="Lang F.B.F."/>
            <person name="Roger A.J."/>
            <person name="Ruiz-Trillo I."/>
            <person name="Young S.K."/>
            <person name="Zeng Q."/>
            <person name="Gargeya S."/>
            <person name="Alvarado L."/>
            <person name="Berlin A."/>
            <person name="Chapman S.B."/>
            <person name="Chen Z."/>
            <person name="Freedman E."/>
            <person name="Gellesch M."/>
            <person name="Goldberg J."/>
            <person name="Griggs A."/>
            <person name="Gujja S."/>
            <person name="Heilman E."/>
            <person name="Heiman D."/>
            <person name="Howarth C."/>
            <person name="Mehta T."/>
            <person name="Neiman D."/>
            <person name="Pearson M."/>
            <person name="Roberts A."/>
            <person name="Saif S."/>
            <person name="Shea T."/>
            <person name="Shenoy N."/>
            <person name="Sisk P."/>
            <person name="Stolte C."/>
            <person name="Sykes S."/>
            <person name="White J."/>
            <person name="Yandava C."/>
            <person name="Haas B."/>
            <person name="Nusbaum C."/>
            <person name="Birren B."/>
        </authorList>
    </citation>
    <scope>NUCLEOTIDE SEQUENCE [LARGE SCALE GENOMIC DNA]</scope>
    <source>
        <strain evidence="4">ATCC 50818</strain>
    </source>
</reference>
<dbReference type="PANTHER" id="PTHR23032:SF13">
    <property type="entry name" value="BRO1 DOMAIN-CONTAINING PROTEIN BROX"/>
    <property type="match status" value="1"/>
</dbReference>
<organism evidence="5">
    <name type="scientific">Salpingoeca rosetta (strain ATCC 50818 / BSB-021)</name>
    <dbReference type="NCBI Taxonomy" id="946362"/>
    <lineage>
        <taxon>Eukaryota</taxon>
        <taxon>Choanoflagellata</taxon>
        <taxon>Craspedida</taxon>
        <taxon>Salpingoecidae</taxon>
        <taxon>Salpingoeca</taxon>
    </lineage>
</organism>
<feature type="domain" description="BRO1" evidence="3">
    <location>
        <begin position="1"/>
        <end position="381"/>
    </location>
</feature>
<dbReference type="PROSITE" id="PS51180">
    <property type="entry name" value="BRO1"/>
    <property type="match status" value="1"/>
</dbReference>
<dbReference type="OrthoDB" id="10266451at2759"/>
<dbReference type="GeneID" id="16072937"/>
<feature type="compositionally biased region" description="Basic and acidic residues" evidence="2">
    <location>
        <begin position="344"/>
        <end position="366"/>
    </location>
</feature>
<feature type="region of interest" description="Disordered" evidence="2">
    <location>
        <begin position="344"/>
        <end position="381"/>
    </location>
</feature>
<feature type="compositionally biased region" description="Polar residues" evidence="2">
    <location>
        <begin position="372"/>
        <end position="381"/>
    </location>
</feature>
<sequence length="381" mass="43467">MPLASSSAPNDALEAQESEDDDAKKKNKKKNAVHLDGQSKNRALSSIIFKYSDNMAGKVFAHADFAFELSNMLMNFGLWHMKHASWLEDFSAPEAEREDVAKSIFTSLKTAAGVFKYLLDKHHEALEYRPNTDFDERMLKARYEQCLAEAQEGVLERARTMEHRPALIAGIAHDESRRYGLVADDMRSMEGNRAARHLHLYFQFKASFYKAYMWYFYGKHLMDEEQVGQSVRCFQDAKQELEESMRLAEAYTKEKSFMSAKTFPTTPPIQHPLVNTLVKLIKADESKAERENGLIFHQLVPKAPIEPPEPKECIQMIELTLPEPSDVWKTHTFEWDRIPRLGQDEKADKAAGDDAKVKHTPFDPVKHKGSSGAHNNVCTIS</sequence>
<dbReference type="InterPro" id="IPR004328">
    <property type="entry name" value="BRO1_dom"/>
</dbReference>
<keyword evidence="5" id="KW-1185">Reference proteome</keyword>